<dbReference type="GO" id="GO:0047617">
    <property type="term" value="F:fatty acyl-CoA hydrolase activity"/>
    <property type="evidence" value="ECO:0007669"/>
    <property type="project" value="TreeGrafter"/>
</dbReference>
<name>A0A9X3EAN5_9GAMM</name>
<dbReference type="AlphaFoldDB" id="A0A9X3EAN5"/>
<dbReference type="Pfam" id="PF13279">
    <property type="entry name" value="4HBT_2"/>
    <property type="match status" value="1"/>
</dbReference>
<evidence type="ECO:0000256" key="2">
    <source>
        <dbReference type="ARBA" id="ARBA00022801"/>
    </source>
</evidence>
<protein>
    <submittedName>
        <fullName evidence="3">Thioesterase family protein</fullName>
    </submittedName>
</protein>
<reference evidence="3" key="1">
    <citation type="submission" date="2022-11" db="EMBL/GenBank/DDBJ databases">
        <title>Parathalassolutuus dongxingensis gen. nov., sp. nov., a novel member of family Oceanospirillaceae isolated from a coastal shrimp pond in Guangxi, China.</title>
        <authorList>
            <person name="Chen H."/>
        </authorList>
    </citation>
    <scope>NUCLEOTIDE SEQUENCE</scope>
    <source>
        <strain evidence="3">G-43</strain>
    </source>
</reference>
<evidence type="ECO:0000313" key="4">
    <source>
        <dbReference type="Proteomes" id="UP001150830"/>
    </source>
</evidence>
<accession>A0A9X3EAN5</accession>
<keyword evidence="4" id="KW-1185">Reference proteome</keyword>
<comment type="similarity">
    <text evidence="1">Belongs to the 4-hydroxybenzoyl-CoA thioesterase family.</text>
</comment>
<dbReference type="InterPro" id="IPR050563">
    <property type="entry name" value="4-hydroxybenzoyl-CoA_TE"/>
</dbReference>
<dbReference type="EMBL" id="JAPNOA010000003">
    <property type="protein sequence ID" value="MCY0963641.1"/>
    <property type="molecule type" value="Genomic_DNA"/>
</dbReference>
<dbReference type="CDD" id="cd00586">
    <property type="entry name" value="4HBT"/>
    <property type="match status" value="1"/>
</dbReference>
<comment type="caution">
    <text evidence="3">The sequence shown here is derived from an EMBL/GenBank/DDBJ whole genome shotgun (WGS) entry which is preliminary data.</text>
</comment>
<dbReference type="SUPFAM" id="SSF54637">
    <property type="entry name" value="Thioesterase/thiol ester dehydrase-isomerase"/>
    <property type="match status" value="1"/>
</dbReference>
<dbReference type="RefSeq" id="WP_283171859.1">
    <property type="nucleotide sequence ID" value="NZ_JAPNOA010000003.1"/>
</dbReference>
<dbReference type="PANTHER" id="PTHR31793">
    <property type="entry name" value="4-HYDROXYBENZOYL-COA THIOESTERASE FAMILY MEMBER"/>
    <property type="match status" value="1"/>
</dbReference>
<organism evidence="3 4">
    <name type="scientific">Parathalassolituus penaei</name>
    <dbReference type="NCBI Taxonomy" id="2997323"/>
    <lineage>
        <taxon>Bacteria</taxon>
        <taxon>Pseudomonadati</taxon>
        <taxon>Pseudomonadota</taxon>
        <taxon>Gammaproteobacteria</taxon>
        <taxon>Oceanospirillales</taxon>
        <taxon>Oceanospirillaceae</taxon>
        <taxon>Parathalassolituus</taxon>
    </lineage>
</organism>
<dbReference type="InterPro" id="IPR029069">
    <property type="entry name" value="HotDog_dom_sf"/>
</dbReference>
<sequence>MARVKLDLPDHLDFSTDLDIRISDINYGNHLGNDRMVTLIHEARLRYLKHHGLTELDIDGLGLMVTDIVVTFSAESFLGDVLTFSVGLSDFNKYGCDVVYRVENRAEGRKVAEAKTGVVFFDYSARRLARIPELFKQRCAPELLEADSASAAE</sequence>
<evidence type="ECO:0000256" key="1">
    <source>
        <dbReference type="ARBA" id="ARBA00005953"/>
    </source>
</evidence>
<dbReference type="Gene3D" id="3.10.129.10">
    <property type="entry name" value="Hotdog Thioesterase"/>
    <property type="match status" value="1"/>
</dbReference>
<dbReference type="PANTHER" id="PTHR31793:SF27">
    <property type="entry name" value="NOVEL THIOESTERASE SUPERFAMILY DOMAIN AND SAPOSIN A-TYPE DOMAIN CONTAINING PROTEIN (0610012H03RIK)"/>
    <property type="match status" value="1"/>
</dbReference>
<gene>
    <name evidence="3" type="ORF">OUO13_00360</name>
</gene>
<proteinExistence type="inferred from homology"/>
<evidence type="ECO:0000313" key="3">
    <source>
        <dbReference type="EMBL" id="MCY0963641.1"/>
    </source>
</evidence>
<dbReference type="Proteomes" id="UP001150830">
    <property type="component" value="Unassembled WGS sequence"/>
</dbReference>
<keyword evidence="2" id="KW-0378">Hydrolase</keyword>